<reference evidence="2" key="3">
    <citation type="submission" date="2015-06" db="UniProtKB">
        <authorList>
            <consortium name="EnsemblMetazoa"/>
        </authorList>
    </citation>
    <scope>IDENTIFICATION</scope>
</reference>
<reference evidence="1 3" key="2">
    <citation type="journal article" date="2013" name="Nature">
        <title>Insights into bilaterian evolution from three spiralian genomes.</title>
        <authorList>
            <person name="Simakov O."/>
            <person name="Marletaz F."/>
            <person name="Cho S.J."/>
            <person name="Edsinger-Gonzales E."/>
            <person name="Havlak P."/>
            <person name="Hellsten U."/>
            <person name="Kuo D.H."/>
            <person name="Larsson T."/>
            <person name="Lv J."/>
            <person name="Arendt D."/>
            <person name="Savage R."/>
            <person name="Osoegawa K."/>
            <person name="de Jong P."/>
            <person name="Grimwood J."/>
            <person name="Chapman J.A."/>
            <person name="Shapiro H."/>
            <person name="Aerts A."/>
            <person name="Otillar R.P."/>
            <person name="Terry A.Y."/>
            <person name="Boore J.L."/>
            <person name="Grigoriev I.V."/>
            <person name="Lindberg D.R."/>
            <person name="Seaver E.C."/>
            <person name="Weisblat D.A."/>
            <person name="Putnam N.H."/>
            <person name="Rokhsar D.S."/>
        </authorList>
    </citation>
    <scope>NUCLEOTIDE SEQUENCE</scope>
</reference>
<gene>
    <name evidence="2" type="primary">20203807</name>
    <name evidence="1" type="ORF">HELRODRAFT_171820</name>
</gene>
<protein>
    <submittedName>
        <fullName evidence="1 2">Uncharacterized protein</fullName>
    </submittedName>
</protein>
<evidence type="ECO:0000313" key="2">
    <source>
        <dbReference type="EnsemblMetazoa" id="HelroP171820"/>
    </source>
</evidence>
<dbReference type="EnsemblMetazoa" id="HelroT171820">
    <property type="protein sequence ID" value="HelroP171820"/>
    <property type="gene ID" value="HelroG171820"/>
</dbReference>
<dbReference type="Proteomes" id="UP000015101">
    <property type="component" value="Unassembled WGS sequence"/>
</dbReference>
<organism evidence="2 3">
    <name type="scientific">Helobdella robusta</name>
    <name type="common">Californian leech</name>
    <dbReference type="NCBI Taxonomy" id="6412"/>
    <lineage>
        <taxon>Eukaryota</taxon>
        <taxon>Metazoa</taxon>
        <taxon>Spiralia</taxon>
        <taxon>Lophotrochozoa</taxon>
        <taxon>Annelida</taxon>
        <taxon>Clitellata</taxon>
        <taxon>Hirudinea</taxon>
        <taxon>Rhynchobdellida</taxon>
        <taxon>Glossiphoniidae</taxon>
        <taxon>Helobdella</taxon>
    </lineage>
</organism>
<evidence type="ECO:0000313" key="3">
    <source>
        <dbReference type="Proteomes" id="UP000015101"/>
    </source>
</evidence>
<dbReference type="CTD" id="20203807"/>
<evidence type="ECO:0000313" key="1">
    <source>
        <dbReference type="EMBL" id="ESO05421.1"/>
    </source>
</evidence>
<proteinExistence type="predicted"/>
<sequence length="106" mass="11885">MEKCHMTVVHLTETSTASSSVFADASSFDDKDFSSFQDDSKAPLVTLNIKNMSYRGVSNKYTIATFDVFNAILCEGYKSDSNDLQLDDLQPDTIVGDRRRQRSMTI</sequence>
<dbReference type="AlphaFoldDB" id="T1F4Q8"/>
<keyword evidence="3" id="KW-1185">Reference proteome</keyword>
<dbReference type="EMBL" id="AMQM01003936">
    <property type="status" value="NOT_ANNOTATED_CDS"/>
    <property type="molecule type" value="Genomic_DNA"/>
</dbReference>
<dbReference type="KEGG" id="hro:HELRODRAFT_171820"/>
<dbReference type="HOGENOM" id="CLU_2226021_0_0_1"/>
<dbReference type="InParanoid" id="T1F4Q8"/>
<dbReference type="GeneID" id="20203807"/>
<name>T1F4Q8_HELRO</name>
<dbReference type="EMBL" id="KB096365">
    <property type="protein sequence ID" value="ESO05421.1"/>
    <property type="molecule type" value="Genomic_DNA"/>
</dbReference>
<dbReference type="RefSeq" id="XP_009016736.1">
    <property type="nucleotide sequence ID" value="XM_009018488.1"/>
</dbReference>
<reference evidence="3" key="1">
    <citation type="submission" date="2012-12" db="EMBL/GenBank/DDBJ databases">
        <authorList>
            <person name="Hellsten U."/>
            <person name="Grimwood J."/>
            <person name="Chapman J.A."/>
            <person name="Shapiro H."/>
            <person name="Aerts A."/>
            <person name="Otillar R.P."/>
            <person name="Terry A.Y."/>
            <person name="Boore J.L."/>
            <person name="Simakov O."/>
            <person name="Marletaz F."/>
            <person name="Cho S.-J."/>
            <person name="Edsinger-Gonzales E."/>
            <person name="Havlak P."/>
            <person name="Kuo D.-H."/>
            <person name="Larsson T."/>
            <person name="Lv J."/>
            <person name="Arendt D."/>
            <person name="Savage R."/>
            <person name="Osoegawa K."/>
            <person name="de Jong P."/>
            <person name="Lindberg D.R."/>
            <person name="Seaver E.C."/>
            <person name="Weisblat D.A."/>
            <person name="Putnam N.H."/>
            <person name="Grigoriev I.V."/>
            <person name="Rokhsar D.S."/>
        </authorList>
    </citation>
    <scope>NUCLEOTIDE SEQUENCE</scope>
</reference>
<accession>T1F4Q8</accession>